<feature type="domain" description="Protein kinase" evidence="1">
    <location>
        <begin position="1"/>
        <end position="113"/>
    </location>
</feature>
<gene>
    <name evidence="2" type="ORF">K458DRAFT_429765</name>
</gene>
<sequence length="113" mass="12683">MAFLHGLGILHGDLWEGNVMLDVEQSEETQILKVVLIDFGAVKQGAVVNERAKAWERTCFYRLITRLALSGESKTGDRQTGTSQLQKRVDVLGDDDLWLEFVDTISRSRDSST</sequence>
<dbReference type="PROSITE" id="PS50011">
    <property type="entry name" value="PROTEIN_KINASE_DOM"/>
    <property type="match status" value="1"/>
</dbReference>
<evidence type="ECO:0000313" key="3">
    <source>
        <dbReference type="Proteomes" id="UP000799291"/>
    </source>
</evidence>
<dbReference type="EMBL" id="MU005576">
    <property type="protein sequence ID" value="KAF2686824.1"/>
    <property type="molecule type" value="Genomic_DNA"/>
</dbReference>
<keyword evidence="3" id="KW-1185">Reference proteome</keyword>
<protein>
    <recommendedName>
        <fullName evidence="1">Protein kinase domain-containing protein</fullName>
    </recommendedName>
</protein>
<dbReference type="Gene3D" id="1.10.510.10">
    <property type="entry name" value="Transferase(Phosphotransferase) domain 1"/>
    <property type="match status" value="1"/>
</dbReference>
<dbReference type="SUPFAM" id="SSF56112">
    <property type="entry name" value="Protein kinase-like (PK-like)"/>
    <property type="match status" value="1"/>
</dbReference>
<dbReference type="InterPro" id="IPR004119">
    <property type="entry name" value="EcKL"/>
</dbReference>
<name>A0A6G1J8E4_9PLEO</name>
<organism evidence="2 3">
    <name type="scientific">Lentithecium fluviatile CBS 122367</name>
    <dbReference type="NCBI Taxonomy" id="1168545"/>
    <lineage>
        <taxon>Eukaryota</taxon>
        <taxon>Fungi</taxon>
        <taxon>Dikarya</taxon>
        <taxon>Ascomycota</taxon>
        <taxon>Pezizomycotina</taxon>
        <taxon>Dothideomycetes</taxon>
        <taxon>Pleosporomycetidae</taxon>
        <taxon>Pleosporales</taxon>
        <taxon>Massarineae</taxon>
        <taxon>Lentitheciaceae</taxon>
        <taxon>Lentithecium</taxon>
    </lineage>
</organism>
<evidence type="ECO:0000259" key="1">
    <source>
        <dbReference type="PROSITE" id="PS50011"/>
    </source>
</evidence>
<accession>A0A6G1J8E4</accession>
<dbReference type="OrthoDB" id="3786706at2759"/>
<dbReference type="InterPro" id="IPR000719">
    <property type="entry name" value="Prot_kinase_dom"/>
</dbReference>
<reference evidence="2" key="1">
    <citation type="journal article" date="2020" name="Stud. Mycol.">
        <title>101 Dothideomycetes genomes: a test case for predicting lifestyles and emergence of pathogens.</title>
        <authorList>
            <person name="Haridas S."/>
            <person name="Albert R."/>
            <person name="Binder M."/>
            <person name="Bloem J."/>
            <person name="Labutti K."/>
            <person name="Salamov A."/>
            <person name="Andreopoulos B."/>
            <person name="Baker S."/>
            <person name="Barry K."/>
            <person name="Bills G."/>
            <person name="Bluhm B."/>
            <person name="Cannon C."/>
            <person name="Castanera R."/>
            <person name="Culley D."/>
            <person name="Daum C."/>
            <person name="Ezra D."/>
            <person name="Gonzalez J."/>
            <person name="Henrissat B."/>
            <person name="Kuo A."/>
            <person name="Liang C."/>
            <person name="Lipzen A."/>
            <person name="Lutzoni F."/>
            <person name="Magnuson J."/>
            <person name="Mondo S."/>
            <person name="Nolan M."/>
            <person name="Ohm R."/>
            <person name="Pangilinan J."/>
            <person name="Park H.-J."/>
            <person name="Ramirez L."/>
            <person name="Alfaro M."/>
            <person name="Sun H."/>
            <person name="Tritt A."/>
            <person name="Yoshinaga Y."/>
            <person name="Zwiers L.-H."/>
            <person name="Turgeon B."/>
            <person name="Goodwin S."/>
            <person name="Spatafora J."/>
            <person name="Crous P."/>
            <person name="Grigoriev I."/>
        </authorList>
    </citation>
    <scope>NUCLEOTIDE SEQUENCE</scope>
    <source>
        <strain evidence="2">CBS 122367</strain>
    </source>
</reference>
<dbReference type="GO" id="GO:0004672">
    <property type="term" value="F:protein kinase activity"/>
    <property type="evidence" value="ECO:0007669"/>
    <property type="project" value="InterPro"/>
</dbReference>
<dbReference type="InterPro" id="IPR011009">
    <property type="entry name" value="Kinase-like_dom_sf"/>
</dbReference>
<dbReference type="Proteomes" id="UP000799291">
    <property type="component" value="Unassembled WGS sequence"/>
</dbReference>
<proteinExistence type="predicted"/>
<dbReference type="AlphaFoldDB" id="A0A6G1J8E4"/>
<dbReference type="Pfam" id="PF02958">
    <property type="entry name" value="EcKL"/>
    <property type="match status" value="1"/>
</dbReference>
<evidence type="ECO:0000313" key="2">
    <source>
        <dbReference type="EMBL" id="KAF2686824.1"/>
    </source>
</evidence>
<dbReference type="GO" id="GO:0005524">
    <property type="term" value="F:ATP binding"/>
    <property type="evidence" value="ECO:0007669"/>
    <property type="project" value="InterPro"/>
</dbReference>